<proteinExistence type="predicted"/>
<dbReference type="Pfam" id="PF20228">
    <property type="entry name" value="DUF6587"/>
    <property type="match status" value="1"/>
</dbReference>
<dbReference type="STRING" id="1789224.BFG52_15215"/>
<dbReference type="RefSeq" id="WP_067558130.1">
    <property type="nucleotide sequence ID" value="NZ_CP016895.1"/>
</dbReference>
<evidence type="ECO:0000313" key="1">
    <source>
        <dbReference type="EMBL" id="AOA59560.1"/>
    </source>
</evidence>
<dbReference type="KEGG" id="ala:BFG52_15215"/>
<keyword evidence="2" id="KW-1185">Reference proteome</keyword>
<dbReference type="EMBL" id="CP016895">
    <property type="protein sequence ID" value="AOA59560.1"/>
    <property type="molecule type" value="Genomic_DNA"/>
</dbReference>
<reference evidence="1 2" key="1">
    <citation type="submission" date="2016-08" db="EMBL/GenBank/DDBJ databases">
        <authorList>
            <person name="Seilhamer J.J."/>
        </authorList>
    </citation>
    <scope>NUCLEOTIDE SEQUENCE [LARGE SCALE GENOMIC DNA]</scope>
    <source>
        <strain evidence="1 2">BRTC-1</strain>
    </source>
</reference>
<dbReference type="OrthoDB" id="6711925at2"/>
<accession>A0A1B2M2Y5</accession>
<organism evidence="1 2">
    <name type="scientific">Acinetobacter larvae</name>
    <dbReference type="NCBI Taxonomy" id="1789224"/>
    <lineage>
        <taxon>Bacteria</taxon>
        <taxon>Pseudomonadati</taxon>
        <taxon>Pseudomonadota</taxon>
        <taxon>Gammaproteobacteria</taxon>
        <taxon>Moraxellales</taxon>
        <taxon>Moraxellaceae</taxon>
        <taxon>Acinetobacter</taxon>
    </lineage>
</organism>
<dbReference type="Proteomes" id="UP000093391">
    <property type="component" value="Chromosome"/>
</dbReference>
<dbReference type="InterPro" id="IPR046494">
    <property type="entry name" value="DUF6587"/>
</dbReference>
<protein>
    <submittedName>
        <fullName evidence="1">Uncharacterized protein</fullName>
    </submittedName>
</protein>
<evidence type="ECO:0000313" key="2">
    <source>
        <dbReference type="Proteomes" id="UP000093391"/>
    </source>
</evidence>
<sequence>MMEMFIVAVIVLWSALVAFKKVFPRTANRSFNALAARCAQQGWHKLAKWLRPAAAGGCGGSCGCDSNAEAPKKAEIGTVKWK</sequence>
<name>A0A1B2M2Y5_9GAMM</name>
<gene>
    <name evidence="1" type="ORF">BFG52_15215</name>
</gene>
<dbReference type="AlphaFoldDB" id="A0A1B2M2Y5"/>